<dbReference type="PANTHER" id="PTHR30055">
    <property type="entry name" value="HTH-TYPE TRANSCRIPTIONAL REGULATOR RUTR"/>
    <property type="match status" value="1"/>
</dbReference>
<dbReference type="SUPFAM" id="SSF46689">
    <property type="entry name" value="Homeodomain-like"/>
    <property type="match status" value="1"/>
</dbReference>
<dbReference type="InterPro" id="IPR036271">
    <property type="entry name" value="Tet_transcr_reg_TetR-rel_C_sf"/>
</dbReference>
<dbReference type="Proteomes" id="UP000526083">
    <property type="component" value="Unassembled WGS sequence"/>
</dbReference>
<dbReference type="InterPro" id="IPR050109">
    <property type="entry name" value="HTH-type_TetR-like_transc_reg"/>
</dbReference>
<dbReference type="InterPro" id="IPR009057">
    <property type="entry name" value="Homeodomain-like_sf"/>
</dbReference>
<evidence type="ECO:0000313" key="5">
    <source>
        <dbReference type="Proteomes" id="UP000526083"/>
    </source>
</evidence>
<evidence type="ECO:0000313" key="4">
    <source>
        <dbReference type="EMBL" id="MBA8816476.1"/>
    </source>
</evidence>
<dbReference type="PANTHER" id="PTHR30055:SF200">
    <property type="entry name" value="HTH-TYPE TRANSCRIPTIONAL REPRESSOR BDCR"/>
    <property type="match status" value="1"/>
</dbReference>
<dbReference type="SUPFAM" id="SSF48498">
    <property type="entry name" value="Tetracyclin repressor-like, C-terminal domain"/>
    <property type="match status" value="1"/>
</dbReference>
<evidence type="ECO:0000256" key="2">
    <source>
        <dbReference type="PROSITE-ProRule" id="PRU00335"/>
    </source>
</evidence>
<protein>
    <submittedName>
        <fullName evidence="4">AcrR family transcriptional regulator</fullName>
    </submittedName>
</protein>
<dbReference type="EMBL" id="JACGWY010000002">
    <property type="protein sequence ID" value="MBA8816476.1"/>
    <property type="molecule type" value="Genomic_DNA"/>
</dbReference>
<feature type="domain" description="HTH tetR-type" evidence="3">
    <location>
        <begin position="6"/>
        <end position="66"/>
    </location>
</feature>
<accession>A0A7W3PLY6</accession>
<organism evidence="4 5">
    <name type="scientific">Microbacterium halimionae</name>
    <dbReference type="NCBI Taxonomy" id="1526413"/>
    <lineage>
        <taxon>Bacteria</taxon>
        <taxon>Bacillati</taxon>
        <taxon>Actinomycetota</taxon>
        <taxon>Actinomycetes</taxon>
        <taxon>Micrococcales</taxon>
        <taxon>Microbacteriaceae</taxon>
        <taxon>Microbacterium</taxon>
    </lineage>
</organism>
<dbReference type="AlphaFoldDB" id="A0A7W3PLY6"/>
<evidence type="ECO:0000256" key="1">
    <source>
        <dbReference type="ARBA" id="ARBA00023125"/>
    </source>
</evidence>
<sequence>MDREEYPEAQRLLDRSVDVILERGVMNVSLSQLARAVGSNNRMLLYYFSSKDRLFTEAIRAAYDRYPRLHGLMPGLQKPGDMSVALKHGWRQLRHEENLPYITLFFEALAAAARDPDANHAHLEVLATHWPSHIRAAFSLRGYSTDEAATAAVELMALWRGLQFALISGTPAEVLDVAHDAAVDALFGGAPNATT</sequence>
<dbReference type="Pfam" id="PF00440">
    <property type="entry name" value="TetR_N"/>
    <property type="match status" value="1"/>
</dbReference>
<dbReference type="GO" id="GO:0000976">
    <property type="term" value="F:transcription cis-regulatory region binding"/>
    <property type="evidence" value="ECO:0007669"/>
    <property type="project" value="TreeGrafter"/>
</dbReference>
<feature type="DNA-binding region" description="H-T-H motif" evidence="2">
    <location>
        <begin position="29"/>
        <end position="48"/>
    </location>
</feature>
<reference evidence="4 5" key="1">
    <citation type="submission" date="2020-07" db="EMBL/GenBank/DDBJ databases">
        <title>Sequencing the genomes of 1000 actinobacteria strains.</title>
        <authorList>
            <person name="Klenk H.-P."/>
        </authorList>
    </citation>
    <scope>NUCLEOTIDE SEQUENCE [LARGE SCALE GENOMIC DNA]</scope>
    <source>
        <strain evidence="4 5">DSM 27576</strain>
    </source>
</reference>
<comment type="caution">
    <text evidence="4">The sequence shown here is derived from an EMBL/GenBank/DDBJ whole genome shotgun (WGS) entry which is preliminary data.</text>
</comment>
<dbReference type="GO" id="GO:0003700">
    <property type="term" value="F:DNA-binding transcription factor activity"/>
    <property type="evidence" value="ECO:0007669"/>
    <property type="project" value="TreeGrafter"/>
</dbReference>
<dbReference type="RefSeq" id="WP_167047454.1">
    <property type="nucleotide sequence ID" value="NZ_JAAOZB010000001.1"/>
</dbReference>
<dbReference type="Gene3D" id="1.10.357.10">
    <property type="entry name" value="Tetracycline Repressor, domain 2"/>
    <property type="match status" value="1"/>
</dbReference>
<proteinExistence type="predicted"/>
<gene>
    <name evidence="4" type="ORF">FHX48_001549</name>
</gene>
<keyword evidence="5" id="KW-1185">Reference proteome</keyword>
<keyword evidence="1 2" id="KW-0238">DNA-binding</keyword>
<dbReference type="PROSITE" id="PS50977">
    <property type="entry name" value="HTH_TETR_2"/>
    <property type="match status" value="1"/>
</dbReference>
<evidence type="ECO:0000259" key="3">
    <source>
        <dbReference type="PROSITE" id="PS50977"/>
    </source>
</evidence>
<dbReference type="InterPro" id="IPR001647">
    <property type="entry name" value="HTH_TetR"/>
</dbReference>
<name>A0A7W3PLY6_9MICO</name>